<feature type="domain" description="Galectin" evidence="3">
    <location>
        <begin position="11"/>
        <end position="144"/>
    </location>
</feature>
<evidence type="ECO:0000313" key="4">
    <source>
        <dbReference type="Proteomes" id="UP000046392"/>
    </source>
</evidence>
<evidence type="ECO:0000256" key="1">
    <source>
        <dbReference type="ARBA" id="ARBA00022734"/>
    </source>
</evidence>
<dbReference type="Gene3D" id="2.60.120.200">
    <property type="match status" value="1"/>
</dbReference>
<dbReference type="PANTHER" id="PTHR11346">
    <property type="entry name" value="GALECTIN"/>
    <property type="match status" value="1"/>
</dbReference>
<proteinExistence type="predicted"/>
<evidence type="ECO:0000256" key="2">
    <source>
        <dbReference type="RuleBase" id="RU102079"/>
    </source>
</evidence>
<keyword evidence="1 2" id="KW-0430">Lectin</keyword>
<evidence type="ECO:0000259" key="3">
    <source>
        <dbReference type="PROSITE" id="PS51304"/>
    </source>
</evidence>
<dbReference type="SMART" id="SM00908">
    <property type="entry name" value="Gal-bind_lectin"/>
    <property type="match status" value="1"/>
</dbReference>
<dbReference type="CDD" id="cd00070">
    <property type="entry name" value="GLECT"/>
    <property type="match status" value="1"/>
</dbReference>
<dbReference type="PROSITE" id="PS51304">
    <property type="entry name" value="GALECTIN"/>
    <property type="match status" value="1"/>
</dbReference>
<dbReference type="SUPFAM" id="SSF49899">
    <property type="entry name" value="Concanavalin A-like lectins/glucanases"/>
    <property type="match status" value="1"/>
</dbReference>
<sequence length="188" mass="22003">MHTIHNPVVPFVQTIYEELRPGARIIVEGHVAEHHDHAEDFAIELLSGPHAVLHINFRFHHGPHKEHKLVLNNCINGSWGIEVRHTNPLHNHDRFTIIIMVHETHYTIDVNGYPVGSYKHMVDYRTVQAIGIKGHVSIEKVRFEGFSFCDTWGYEYDYGHSGYQGYGTDYYVPPEFRHDHPYRHHFHN</sequence>
<dbReference type="STRING" id="174720.A0A0N5BV04"/>
<name>A0A0N5BV04_STREA</name>
<keyword evidence="4" id="KW-1185">Reference proteome</keyword>
<dbReference type="InterPro" id="IPR013320">
    <property type="entry name" value="ConA-like_dom_sf"/>
</dbReference>
<dbReference type="Pfam" id="PF00337">
    <property type="entry name" value="Gal-bind_lectin"/>
    <property type="match status" value="1"/>
</dbReference>
<accession>A0A0N5BV04</accession>
<organism evidence="4 5">
    <name type="scientific">Strongyloides papillosus</name>
    <name type="common">Intestinal threadworm</name>
    <dbReference type="NCBI Taxonomy" id="174720"/>
    <lineage>
        <taxon>Eukaryota</taxon>
        <taxon>Metazoa</taxon>
        <taxon>Ecdysozoa</taxon>
        <taxon>Nematoda</taxon>
        <taxon>Chromadorea</taxon>
        <taxon>Rhabditida</taxon>
        <taxon>Tylenchina</taxon>
        <taxon>Panagrolaimomorpha</taxon>
        <taxon>Strongyloidoidea</taxon>
        <taxon>Strongyloididae</taxon>
        <taxon>Strongyloides</taxon>
    </lineage>
</organism>
<dbReference type="SMART" id="SM00276">
    <property type="entry name" value="GLECT"/>
    <property type="match status" value="1"/>
</dbReference>
<dbReference type="PANTHER" id="PTHR11346:SF174">
    <property type="entry name" value="GALAPTIN LEC-8-RELATED"/>
    <property type="match status" value="1"/>
</dbReference>
<dbReference type="GO" id="GO:0016936">
    <property type="term" value="F:galactoside binding"/>
    <property type="evidence" value="ECO:0007669"/>
    <property type="project" value="TreeGrafter"/>
</dbReference>
<dbReference type="InterPro" id="IPR044156">
    <property type="entry name" value="Galectin-like"/>
</dbReference>
<dbReference type="InterPro" id="IPR001079">
    <property type="entry name" value="Galectin_CRD"/>
</dbReference>
<protein>
    <recommendedName>
        <fullName evidence="2">Galectin</fullName>
    </recommendedName>
</protein>
<dbReference type="GO" id="GO:0030246">
    <property type="term" value="F:carbohydrate binding"/>
    <property type="evidence" value="ECO:0007669"/>
    <property type="project" value="UniProtKB-UniRule"/>
</dbReference>
<dbReference type="WBParaSite" id="SPAL_0000967200.1">
    <property type="protein sequence ID" value="SPAL_0000967200.1"/>
    <property type="gene ID" value="SPAL_0000967200"/>
</dbReference>
<dbReference type="AlphaFoldDB" id="A0A0N5BV04"/>
<dbReference type="FunFam" id="2.60.120.200:FF:000213">
    <property type="entry name" value="Galectin"/>
    <property type="match status" value="1"/>
</dbReference>
<dbReference type="Proteomes" id="UP000046392">
    <property type="component" value="Unplaced"/>
</dbReference>
<evidence type="ECO:0000313" key="5">
    <source>
        <dbReference type="WBParaSite" id="SPAL_0000967200.1"/>
    </source>
</evidence>
<reference evidence="5" key="1">
    <citation type="submission" date="2017-02" db="UniProtKB">
        <authorList>
            <consortium name="WormBaseParasite"/>
        </authorList>
    </citation>
    <scope>IDENTIFICATION</scope>
</reference>